<feature type="domain" description="Glucose-methanol-choline oxidoreductase N-terminal" evidence="8">
    <location>
        <begin position="259"/>
        <end position="273"/>
    </location>
</feature>
<dbReference type="Gene3D" id="3.30.560.10">
    <property type="entry name" value="Glucose Oxidase, domain 3"/>
    <property type="match status" value="1"/>
</dbReference>
<evidence type="ECO:0000256" key="5">
    <source>
        <dbReference type="PIRSR" id="PIRSR000137-2"/>
    </source>
</evidence>
<evidence type="ECO:0000259" key="8">
    <source>
        <dbReference type="PROSITE" id="PS00624"/>
    </source>
</evidence>
<evidence type="ECO:0000256" key="6">
    <source>
        <dbReference type="RuleBase" id="RU003968"/>
    </source>
</evidence>
<dbReference type="GO" id="GO:0016614">
    <property type="term" value="F:oxidoreductase activity, acting on CH-OH group of donors"/>
    <property type="evidence" value="ECO:0007669"/>
    <property type="project" value="InterPro"/>
</dbReference>
<reference evidence="9 10" key="1">
    <citation type="submission" date="2018-03" db="EMBL/GenBank/DDBJ databases">
        <title>The draft genome of Mesorhizobium sp. 6GN-30.</title>
        <authorList>
            <person name="Liu L."/>
            <person name="Li L."/>
            <person name="Wang T."/>
            <person name="Zhang X."/>
            <person name="Liang L."/>
        </authorList>
    </citation>
    <scope>NUCLEOTIDE SEQUENCE [LARGE SCALE GENOMIC DNA]</scope>
    <source>
        <strain evidence="9 10">6GN30</strain>
    </source>
</reference>
<dbReference type="PIRSF" id="PIRSF000137">
    <property type="entry name" value="Alcohol_oxidase"/>
    <property type="match status" value="1"/>
</dbReference>
<dbReference type="AlphaFoldDB" id="A0A2P7SP89"/>
<dbReference type="RefSeq" id="WP_106771040.1">
    <property type="nucleotide sequence ID" value="NZ_PXYK01000004.1"/>
</dbReference>
<dbReference type="EMBL" id="PXYK01000004">
    <property type="protein sequence ID" value="PSJ64296.1"/>
    <property type="molecule type" value="Genomic_DNA"/>
</dbReference>
<comment type="cofactor">
    <cofactor evidence="1 5">
        <name>FAD</name>
        <dbReference type="ChEBI" id="CHEBI:57692"/>
    </cofactor>
</comment>
<dbReference type="PROSITE" id="PS00623">
    <property type="entry name" value="GMC_OXRED_1"/>
    <property type="match status" value="1"/>
</dbReference>
<dbReference type="Proteomes" id="UP000241229">
    <property type="component" value="Unassembled WGS sequence"/>
</dbReference>
<feature type="domain" description="Glucose-methanol-choline oxidoreductase N-terminal" evidence="7">
    <location>
        <begin position="87"/>
        <end position="110"/>
    </location>
</feature>
<evidence type="ECO:0000256" key="1">
    <source>
        <dbReference type="ARBA" id="ARBA00001974"/>
    </source>
</evidence>
<evidence type="ECO:0000259" key="7">
    <source>
        <dbReference type="PROSITE" id="PS00623"/>
    </source>
</evidence>
<keyword evidence="4 5" id="KW-0274">FAD</keyword>
<proteinExistence type="inferred from homology"/>
<dbReference type="GO" id="GO:0050660">
    <property type="term" value="F:flavin adenine dinucleotide binding"/>
    <property type="evidence" value="ECO:0007669"/>
    <property type="project" value="InterPro"/>
</dbReference>
<dbReference type="OrthoDB" id="9785276at2"/>
<dbReference type="InterPro" id="IPR007867">
    <property type="entry name" value="GMC_OxRtase_C"/>
</dbReference>
<sequence length="537" mass="58145">MADAVEIIKTDFVIVGAGSAGCTLAGRLSEDAGTSVTLLEAGGPDRNPWIHIPIGYGKTIVDPRLNWRYETEKGAEIANRPMYWARGKVLGGSSSINGLLYIRGQARDYDQWRQLGNAGWSYEDVLPYFRKAEDQENGADAYHGSGGPLRVSNLKERNPLCDAFIDSAVEAGIPRTEDFNGASQEGVGYYQITTRNARRCSAAVAYLKPAKRRPNLRIVTHALAERILFDGRRAVGVVFERAGRRTTVRARREVILSGGSINSPQLLLLSGVGTAGELSELGISPVHDLPGVGENLQDHYGAIITYKSRLPLTVNDIMRSPLRQVQAGLQYMLFRTGPLTISAAQVGAFARSGPHVETPDIQFLFQTFSHDEYDAGLHKFSGFANVVCPVRPESRGRLALRSADPKDTPLMQPNYLAAETDRRVLVEAMKLSRRVAEKAAIAAHIVAEYAPGPAVRTDDELLAYARETGLSIAHQVGTCKMGNDPMAVVDSALKVHGVDGLRVVDASIMPTLVSGNTNAPTIMIAEKAADMIRGKAA</sequence>
<dbReference type="PANTHER" id="PTHR11552">
    <property type="entry name" value="GLUCOSE-METHANOL-CHOLINE GMC OXIDOREDUCTASE"/>
    <property type="match status" value="1"/>
</dbReference>
<organism evidence="9 10">
    <name type="scientific">Kumtagia ephedrae</name>
    <dbReference type="NCBI Taxonomy" id="2116701"/>
    <lineage>
        <taxon>Bacteria</taxon>
        <taxon>Pseudomonadati</taxon>
        <taxon>Pseudomonadota</taxon>
        <taxon>Alphaproteobacteria</taxon>
        <taxon>Hyphomicrobiales</taxon>
        <taxon>Phyllobacteriaceae</taxon>
        <taxon>Kumtagia</taxon>
    </lineage>
</organism>
<dbReference type="PANTHER" id="PTHR11552:SF147">
    <property type="entry name" value="CHOLINE DEHYDROGENASE, MITOCHONDRIAL"/>
    <property type="match status" value="1"/>
</dbReference>
<keyword evidence="3 6" id="KW-0285">Flavoprotein</keyword>
<dbReference type="SUPFAM" id="SSF51905">
    <property type="entry name" value="FAD/NAD(P)-binding domain"/>
    <property type="match status" value="1"/>
</dbReference>
<evidence type="ECO:0000313" key="9">
    <source>
        <dbReference type="EMBL" id="PSJ64296.1"/>
    </source>
</evidence>
<evidence type="ECO:0000256" key="4">
    <source>
        <dbReference type="ARBA" id="ARBA00022827"/>
    </source>
</evidence>
<evidence type="ECO:0000256" key="2">
    <source>
        <dbReference type="ARBA" id="ARBA00010790"/>
    </source>
</evidence>
<evidence type="ECO:0000313" key="10">
    <source>
        <dbReference type="Proteomes" id="UP000241229"/>
    </source>
</evidence>
<comment type="caution">
    <text evidence="9">The sequence shown here is derived from an EMBL/GenBank/DDBJ whole genome shotgun (WGS) entry which is preliminary data.</text>
</comment>
<dbReference type="InterPro" id="IPR036188">
    <property type="entry name" value="FAD/NAD-bd_sf"/>
</dbReference>
<dbReference type="NCBIfam" id="NF002550">
    <property type="entry name" value="PRK02106.1"/>
    <property type="match status" value="1"/>
</dbReference>
<dbReference type="Pfam" id="PF00732">
    <property type="entry name" value="GMC_oxred_N"/>
    <property type="match status" value="1"/>
</dbReference>
<dbReference type="SUPFAM" id="SSF54373">
    <property type="entry name" value="FAD-linked reductases, C-terminal domain"/>
    <property type="match status" value="1"/>
</dbReference>
<comment type="similarity">
    <text evidence="2 6">Belongs to the GMC oxidoreductase family.</text>
</comment>
<dbReference type="PROSITE" id="PS00624">
    <property type="entry name" value="GMC_OXRED_2"/>
    <property type="match status" value="1"/>
</dbReference>
<protein>
    <submittedName>
        <fullName evidence="9">Choline dehydrogenase</fullName>
    </submittedName>
</protein>
<dbReference type="Gene3D" id="3.50.50.60">
    <property type="entry name" value="FAD/NAD(P)-binding domain"/>
    <property type="match status" value="1"/>
</dbReference>
<dbReference type="InterPro" id="IPR012132">
    <property type="entry name" value="GMC_OxRdtase"/>
</dbReference>
<dbReference type="Pfam" id="PF05199">
    <property type="entry name" value="GMC_oxred_C"/>
    <property type="match status" value="1"/>
</dbReference>
<accession>A0A2P7SP89</accession>
<name>A0A2P7SP89_9HYPH</name>
<gene>
    <name evidence="9" type="ORF">C7I84_04885</name>
</gene>
<feature type="binding site" evidence="5">
    <location>
        <position position="89"/>
    </location>
    <ligand>
        <name>FAD</name>
        <dbReference type="ChEBI" id="CHEBI:57692"/>
    </ligand>
</feature>
<evidence type="ECO:0000256" key="3">
    <source>
        <dbReference type="ARBA" id="ARBA00022630"/>
    </source>
</evidence>
<keyword evidence="10" id="KW-1185">Reference proteome</keyword>
<dbReference type="InterPro" id="IPR000172">
    <property type="entry name" value="GMC_OxRdtase_N"/>
</dbReference>